<comment type="pathway">
    <text evidence="9">Sulfur metabolism; glutathione metabolism.</text>
</comment>
<dbReference type="Pfam" id="PF01019">
    <property type="entry name" value="G_glu_transpept"/>
    <property type="match status" value="1"/>
</dbReference>
<dbReference type="InterPro" id="IPR055262">
    <property type="entry name" value="GGT_CS"/>
</dbReference>
<dbReference type="Gene3D" id="3.60.20.40">
    <property type="match status" value="1"/>
</dbReference>
<comment type="caution">
    <text evidence="11">The sequence shown here is derived from an EMBL/GenBank/DDBJ whole genome shotgun (WGS) entry which is preliminary data.</text>
</comment>
<sequence>MRRLLVLLLLLALPAQAQTLAERHMVAAAHPLAAEAGLAMLREGGSAIDAAIAVQMVLTLVEPQASGIGGGSLILHWDSSTRRLAAYDGREAAPAAATGALFLRNGEPMGFADAVVGGRAVGVPGTVAVLEAAHRAHGRLPWARLFEPAIRLSEEGFPISPRLAQELARDGTRLREDPAARAYFFDPGGQPWPAGHRLRNPALAATLRAIAAQGAAALHRGAIAAEIAGIVRGHPTNPGLMTIDDLAAYQPRVREPVCAPYRRRRVCGFPPPSSGGIAVAQILGLLAHFNLPQLPSGGLDAAHLLTEAGRLAFADRNTYAADPDQVSVPTRGLVDGAYLTARAQLIDPLRAMAAPRAGNPPWRETRFAPQDPQPEYGTSHLSIIDGNGNAVSMTTTIEAVFGAQVMVRGFLLNNELTDFSFRPEINGRPVANAVAPGKRPRSSMSPSMVFDEDGQLAFIAGSPGGARIIGYVAQTLVGMLDWGLSPQAAIDQPHVLTLGSTVELEADTPAAALAPALEALGHRVQVRPLTSGLQAIRIRRDGSAVVIDGGADRRREGVAIGD</sequence>
<dbReference type="InterPro" id="IPR043137">
    <property type="entry name" value="GGT_ssub_C"/>
</dbReference>
<comment type="catalytic activity">
    <reaction evidence="1 9">
        <text>an S-substituted glutathione + H2O = an S-substituted L-cysteinylglycine + L-glutamate</text>
        <dbReference type="Rhea" id="RHEA:59468"/>
        <dbReference type="ChEBI" id="CHEBI:15377"/>
        <dbReference type="ChEBI" id="CHEBI:29985"/>
        <dbReference type="ChEBI" id="CHEBI:90779"/>
        <dbReference type="ChEBI" id="CHEBI:143103"/>
        <dbReference type="EC" id="3.4.19.13"/>
    </reaction>
</comment>
<evidence type="ECO:0000256" key="9">
    <source>
        <dbReference type="RuleBase" id="RU368036"/>
    </source>
</evidence>
<evidence type="ECO:0000256" key="10">
    <source>
        <dbReference type="SAM" id="SignalP"/>
    </source>
</evidence>
<dbReference type="Proteomes" id="UP001196870">
    <property type="component" value="Unassembled WGS sequence"/>
</dbReference>
<dbReference type="InterPro" id="IPR051792">
    <property type="entry name" value="GGT_bact"/>
</dbReference>
<dbReference type="NCBIfam" id="TIGR00066">
    <property type="entry name" value="g_glut_trans"/>
    <property type="match status" value="1"/>
</dbReference>
<dbReference type="InterPro" id="IPR000101">
    <property type="entry name" value="GGT_peptidase"/>
</dbReference>
<evidence type="ECO:0000256" key="5">
    <source>
        <dbReference type="ARBA" id="ARBA00022801"/>
    </source>
</evidence>
<organism evidence="11 12">
    <name type="scientific">Plastoroseomonas hellenica</name>
    <dbReference type="NCBI Taxonomy" id="2687306"/>
    <lineage>
        <taxon>Bacteria</taxon>
        <taxon>Pseudomonadati</taxon>
        <taxon>Pseudomonadota</taxon>
        <taxon>Alphaproteobacteria</taxon>
        <taxon>Acetobacterales</taxon>
        <taxon>Acetobacteraceae</taxon>
        <taxon>Plastoroseomonas</taxon>
    </lineage>
</organism>
<dbReference type="RefSeq" id="WP_211851003.1">
    <property type="nucleotide sequence ID" value="NZ_JAAGBB010000003.1"/>
</dbReference>
<dbReference type="EMBL" id="JAAGBB010000003">
    <property type="protein sequence ID" value="MBR0663416.1"/>
    <property type="molecule type" value="Genomic_DNA"/>
</dbReference>
<protein>
    <recommendedName>
        <fullName evidence="9">Glutathione hydrolase proenzyme</fullName>
        <ecNumber evidence="9">2.3.2.2</ecNumber>
        <ecNumber evidence="9">3.4.19.13</ecNumber>
    </recommendedName>
    <component>
        <recommendedName>
            <fullName evidence="9">Glutathione hydrolase large chain</fullName>
        </recommendedName>
    </component>
    <component>
        <recommendedName>
            <fullName evidence="9">Glutathione hydrolase small chain</fullName>
        </recommendedName>
    </component>
</protein>
<evidence type="ECO:0000256" key="4">
    <source>
        <dbReference type="ARBA" id="ARBA00022679"/>
    </source>
</evidence>
<reference evidence="12" key="1">
    <citation type="journal article" date="2021" name="Syst. Appl. Microbiol.">
        <title>Roseomonas hellenica sp. nov., isolated from roots of wild-growing Alkanna tinctoria.</title>
        <authorList>
            <person name="Rat A."/>
            <person name="Naranjo H.D."/>
            <person name="Lebbe L."/>
            <person name="Cnockaert M."/>
            <person name="Krigas N."/>
            <person name="Grigoriadou K."/>
            <person name="Maloupa E."/>
            <person name="Willems A."/>
        </authorList>
    </citation>
    <scope>NUCLEOTIDE SEQUENCE [LARGE SCALE GENOMIC DNA]</scope>
    <source>
        <strain evidence="12">LMG 31523</strain>
    </source>
</reference>
<keyword evidence="12" id="KW-1185">Reference proteome</keyword>
<feature type="signal peptide" evidence="10">
    <location>
        <begin position="1"/>
        <end position="17"/>
    </location>
</feature>
<keyword evidence="9" id="KW-0317">Glutathione biosynthesis</keyword>
<dbReference type="EC" id="2.3.2.2" evidence="9"/>
<feature type="chain" id="PRO_5047448094" description="Glutathione hydrolase proenzyme" evidence="10">
    <location>
        <begin position="18"/>
        <end position="562"/>
    </location>
</feature>
<dbReference type="InterPro" id="IPR029055">
    <property type="entry name" value="Ntn_hydrolases_N"/>
</dbReference>
<proteinExistence type="inferred from homology"/>
<dbReference type="PANTHER" id="PTHR43199:SF1">
    <property type="entry name" value="GLUTATHIONE HYDROLASE PROENZYME"/>
    <property type="match status" value="1"/>
</dbReference>
<dbReference type="PANTHER" id="PTHR43199">
    <property type="entry name" value="GLUTATHIONE HYDROLASE"/>
    <property type="match status" value="1"/>
</dbReference>
<dbReference type="InterPro" id="IPR043138">
    <property type="entry name" value="GGT_lsub"/>
</dbReference>
<comment type="catalytic activity">
    <reaction evidence="2 9">
        <text>glutathione + H2O = L-cysteinylglycine + L-glutamate</text>
        <dbReference type="Rhea" id="RHEA:28807"/>
        <dbReference type="ChEBI" id="CHEBI:15377"/>
        <dbReference type="ChEBI" id="CHEBI:29985"/>
        <dbReference type="ChEBI" id="CHEBI:57925"/>
        <dbReference type="ChEBI" id="CHEBI:61694"/>
        <dbReference type="EC" id="3.4.19.13"/>
    </reaction>
</comment>
<keyword evidence="7 9" id="KW-0012">Acyltransferase</keyword>
<keyword evidence="10" id="KW-0732">Signal</keyword>
<dbReference type="SUPFAM" id="SSF56235">
    <property type="entry name" value="N-terminal nucleophile aminohydrolases (Ntn hydrolases)"/>
    <property type="match status" value="1"/>
</dbReference>
<keyword evidence="4 9" id="KW-0808">Transferase</keyword>
<dbReference type="Gene3D" id="1.10.246.130">
    <property type="match status" value="1"/>
</dbReference>
<comment type="PTM">
    <text evidence="9">Cleaved by autocatalysis into a large and a small subunit.</text>
</comment>
<evidence type="ECO:0000256" key="7">
    <source>
        <dbReference type="ARBA" id="ARBA00023315"/>
    </source>
</evidence>
<comment type="similarity">
    <text evidence="3 9">Belongs to the gamma-glutamyltransferase family.</text>
</comment>
<gene>
    <name evidence="11" type="primary">ggt</name>
    <name evidence="11" type="ORF">GXW71_03510</name>
</gene>
<evidence type="ECO:0000256" key="2">
    <source>
        <dbReference type="ARBA" id="ARBA00001089"/>
    </source>
</evidence>
<dbReference type="GO" id="GO:0103068">
    <property type="term" value="F:leukotriene C4 gamma-glutamyl transferase activity"/>
    <property type="evidence" value="ECO:0007669"/>
    <property type="project" value="UniProtKB-EC"/>
</dbReference>
<dbReference type="PROSITE" id="PS00462">
    <property type="entry name" value="G_GLU_TRANSPEPTIDASE"/>
    <property type="match status" value="1"/>
</dbReference>
<comment type="catalytic activity">
    <reaction evidence="8 9">
        <text>an N-terminal (5-L-glutamyl)-[peptide] + an alpha-amino acid = 5-L-glutamyl amino acid + an N-terminal L-alpha-aminoacyl-[peptide]</text>
        <dbReference type="Rhea" id="RHEA:23904"/>
        <dbReference type="Rhea" id="RHEA-COMP:9780"/>
        <dbReference type="Rhea" id="RHEA-COMP:9795"/>
        <dbReference type="ChEBI" id="CHEBI:77644"/>
        <dbReference type="ChEBI" id="CHEBI:78597"/>
        <dbReference type="ChEBI" id="CHEBI:78599"/>
        <dbReference type="ChEBI" id="CHEBI:78608"/>
        <dbReference type="EC" id="2.3.2.2"/>
    </reaction>
</comment>
<evidence type="ECO:0000313" key="11">
    <source>
        <dbReference type="EMBL" id="MBR0663416.1"/>
    </source>
</evidence>
<evidence type="ECO:0000256" key="6">
    <source>
        <dbReference type="ARBA" id="ARBA00023145"/>
    </source>
</evidence>
<name>A0ABS5ET03_9PROT</name>
<evidence type="ECO:0000256" key="3">
    <source>
        <dbReference type="ARBA" id="ARBA00009381"/>
    </source>
</evidence>
<dbReference type="PRINTS" id="PR01210">
    <property type="entry name" value="GGTRANSPTASE"/>
</dbReference>
<keyword evidence="6 9" id="KW-0865">Zymogen</keyword>
<accession>A0ABS5ET03</accession>
<keyword evidence="5 9" id="KW-0378">Hydrolase</keyword>
<comment type="subunit">
    <text evidence="9">This enzyme consists of two polypeptide chains, which are synthesized in precursor form from a single polypeptide.</text>
</comment>
<dbReference type="EC" id="3.4.19.13" evidence="9"/>
<evidence type="ECO:0000256" key="1">
    <source>
        <dbReference type="ARBA" id="ARBA00001049"/>
    </source>
</evidence>
<evidence type="ECO:0000256" key="8">
    <source>
        <dbReference type="ARBA" id="ARBA00047417"/>
    </source>
</evidence>
<evidence type="ECO:0000313" key="12">
    <source>
        <dbReference type="Proteomes" id="UP001196870"/>
    </source>
</evidence>